<dbReference type="Gene3D" id="3.40.50.10190">
    <property type="entry name" value="BRCT domain"/>
    <property type="match status" value="1"/>
</dbReference>
<evidence type="ECO:0000256" key="3">
    <source>
        <dbReference type="ARBA" id="ARBA00022833"/>
    </source>
</evidence>
<dbReference type="GO" id="GO:1901987">
    <property type="term" value="P:regulation of cell cycle phase transition"/>
    <property type="evidence" value="ECO:0007669"/>
    <property type="project" value="TreeGrafter"/>
</dbReference>
<dbReference type="InterPro" id="IPR051590">
    <property type="entry name" value="Replication_Regulatory_Kinase"/>
</dbReference>
<dbReference type="GO" id="GO:0003676">
    <property type="term" value="F:nucleic acid binding"/>
    <property type="evidence" value="ECO:0007669"/>
    <property type="project" value="InterPro"/>
</dbReference>
<sequence>MATLAASRNPLATVKPLANHVSATIAPWQTSSRKLSSASKRAHSPDPGEEASQSAKRARAAQESSRIVREDSRRKDAKEKEDRDRRRAEREDEFRTKYSRAFPNWIFHFYFDADTPELDALKHKLQRRVEQLGARTEDFFQRTITHLIVLDSDEAAGNKENSRSRKPNASGSLASPIKLKASTTDETRPSETIKKAMEYDIKVWDIEKLSSVLDRCQGPPVPSPATPASISTRPASVTTKDRQLSRLLQSERLHGTTERDPTQRRHDYVYFSKGSYYVLVEDMRQEIATVAAVEYPIQRTRDGKEKGSWPVLHCHPHARGPFIEYNEREERRRQRADQADKEREEEVVRRKAEIREQERRRRAQLHAQAQAQQHRDLRRAVSMQNLCRQMTADEDTADFDAESPNGEGGESAAASGYLASGAYVAASGNSVSITSATGTTSTAGASLRSLRLPPSLRDKIENQVVTSRKVPNTNGVRGPGKENLMGPPLSIPDHPQRMLRKSKSTTTMRLAKRDEGMKPGYCECCRVKFEDFKQKHRKFADDDANFAALDIVLSRVTRRTLEELEAESTPWDSNAPEEDGDREVEGDDEDAPGEIDVDVGYDDDEYDMAPAEDDVRWNEILSYRHRITPVKFWNVVLYVVPLKDVMPIAMFTKWSLAVRADQKVAKALTELENCGLRALTVPKVGGERIAVAGGKYRAVCRAAFSLAWAPAWECGRMYKPTALAKLRNPSFVRTSGELVPDIMT</sequence>
<feature type="region of interest" description="Disordered" evidence="5">
    <location>
        <begin position="470"/>
        <end position="496"/>
    </location>
</feature>
<feature type="region of interest" description="Disordered" evidence="5">
    <location>
        <begin position="325"/>
        <end position="377"/>
    </location>
</feature>
<dbReference type="GO" id="GO:0008270">
    <property type="term" value="F:zinc ion binding"/>
    <property type="evidence" value="ECO:0007669"/>
    <property type="project" value="UniProtKB-KW"/>
</dbReference>
<dbReference type="Pfam" id="PF07535">
    <property type="entry name" value="zf-DBF"/>
    <property type="match status" value="1"/>
</dbReference>
<feature type="compositionally biased region" description="Basic and acidic residues" evidence="5">
    <location>
        <begin position="239"/>
        <end position="262"/>
    </location>
</feature>
<evidence type="ECO:0000256" key="2">
    <source>
        <dbReference type="ARBA" id="ARBA00022771"/>
    </source>
</evidence>
<feature type="region of interest" description="Disordered" evidence="5">
    <location>
        <begin position="563"/>
        <end position="596"/>
    </location>
</feature>
<dbReference type="Proteomes" id="UP000053257">
    <property type="component" value="Unassembled WGS sequence"/>
</dbReference>
<name>A0A0C3NNC9_PHLG1</name>
<protein>
    <recommendedName>
        <fullName evidence="6">DBF4-type domain-containing protein</fullName>
    </recommendedName>
</protein>
<dbReference type="InterPro" id="IPR038545">
    <property type="entry name" value="Znf_DBF_sf"/>
</dbReference>
<feature type="region of interest" description="Disordered" evidence="5">
    <location>
        <begin position="215"/>
        <end position="262"/>
    </location>
</feature>
<evidence type="ECO:0000313" key="7">
    <source>
        <dbReference type="EMBL" id="KIP06599.1"/>
    </source>
</evidence>
<dbReference type="SMART" id="SM00586">
    <property type="entry name" value="ZnF_DBF"/>
    <property type="match status" value="1"/>
</dbReference>
<dbReference type="InterPro" id="IPR036420">
    <property type="entry name" value="BRCT_dom_sf"/>
</dbReference>
<organism evidence="7 8">
    <name type="scientific">Phlebiopsis gigantea (strain 11061_1 CR5-6)</name>
    <name type="common">White-rot fungus</name>
    <name type="synonym">Peniophora gigantea</name>
    <dbReference type="NCBI Taxonomy" id="745531"/>
    <lineage>
        <taxon>Eukaryota</taxon>
        <taxon>Fungi</taxon>
        <taxon>Dikarya</taxon>
        <taxon>Basidiomycota</taxon>
        <taxon>Agaricomycotina</taxon>
        <taxon>Agaricomycetes</taxon>
        <taxon>Polyporales</taxon>
        <taxon>Phanerochaetaceae</taxon>
        <taxon>Phlebiopsis</taxon>
    </lineage>
</organism>
<evidence type="ECO:0000259" key="6">
    <source>
        <dbReference type="PROSITE" id="PS51265"/>
    </source>
</evidence>
<keyword evidence="1" id="KW-0479">Metal-binding</keyword>
<feature type="compositionally biased region" description="Basic and acidic residues" evidence="5">
    <location>
        <begin position="66"/>
        <end position="94"/>
    </location>
</feature>
<evidence type="ECO:0000256" key="5">
    <source>
        <dbReference type="SAM" id="MobiDB-lite"/>
    </source>
</evidence>
<evidence type="ECO:0000256" key="1">
    <source>
        <dbReference type="ARBA" id="ARBA00022723"/>
    </source>
</evidence>
<dbReference type="STRING" id="745531.A0A0C3NNC9"/>
<dbReference type="AlphaFoldDB" id="A0A0C3NNC9"/>
<dbReference type="OrthoDB" id="21380at2759"/>
<proteinExistence type="predicted"/>
<evidence type="ECO:0000256" key="4">
    <source>
        <dbReference type="PROSITE-ProRule" id="PRU00600"/>
    </source>
</evidence>
<accession>A0A0C3NNC9</accession>
<feature type="region of interest" description="Disordered" evidence="5">
    <location>
        <begin position="155"/>
        <end position="189"/>
    </location>
</feature>
<keyword evidence="3" id="KW-0862">Zinc</keyword>
<feature type="compositionally biased region" description="Low complexity" evidence="5">
    <location>
        <begin position="50"/>
        <end position="65"/>
    </location>
</feature>
<keyword evidence="8" id="KW-1185">Reference proteome</keyword>
<feature type="compositionally biased region" description="Acidic residues" evidence="5">
    <location>
        <begin position="575"/>
        <end position="596"/>
    </location>
</feature>
<feature type="region of interest" description="Disordered" evidence="5">
    <location>
        <begin position="1"/>
        <end position="94"/>
    </location>
</feature>
<dbReference type="PANTHER" id="PTHR15375:SF26">
    <property type="entry name" value="PROTEIN CHIFFON"/>
    <property type="match status" value="1"/>
</dbReference>
<dbReference type="Gene3D" id="6.10.250.3410">
    <property type="entry name" value="DBF zinc finger"/>
    <property type="match status" value="1"/>
</dbReference>
<reference evidence="7 8" key="1">
    <citation type="journal article" date="2014" name="PLoS Genet.">
        <title>Analysis of the Phlebiopsis gigantea genome, transcriptome and secretome provides insight into its pioneer colonization strategies of wood.</title>
        <authorList>
            <person name="Hori C."/>
            <person name="Ishida T."/>
            <person name="Igarashi K."/>
            <person name="Samejima M."/>
            <person name="Suzuki H."/>
            <person name="Master E."/>
            <person name="Ferreira P."/>
            <person name="Ruiz-Duenas F.J."/>
            <person name="Held B."/>
            <person name="Canessa P."/>
            <person name="Larrondo L.F."/>
            <person name="Schmoll M."/>
            <person name="Druzhinina I.S."/>
            <person name="Kubicek C.P."/>
            <person name="Gaskell J.A."/>
            <person name="Kersten P."/>
            <person name="St John F."/>
            <person name="Glasner J."/>
            <person name="Sabat G."/>
            <person name="Splinter BonDurant S."/>
            <person name="Syed K."/>
            <person name="Yadav J."/>
            <person name="Mgbeahuruike A.C."/>
            <person name="Kovalchuk A."/>
            <person name="Asiegbu F.O."/>
            <person name="Lackner G."/>
            <person name="Hoffmeister D."/>
            <person name="Rencoret J."/>
            <person name="Gutierrez A."/>
            <person name="Sun H."/>
            <person name="Lindquist E."/>
            <person name="Barry K."/>
            <person name="Riley R."/>
            <person name="Grigoriev I.V."/>
            <person name="Henrissat B."/>
            <person name="Kues U."/>
            <person name="Berka R.M."/>
            <person name="Martinez A.T."/>
            <person name="Covert S.F."/>
            <person name="Blanchette R.A."/>
            <person name="Cullen D."/>
        </authorList>
    </citation>
    <scope>NUCLEOTIDE SEQUENCE [LARGE SCALE GENOMIC DNA]</scope>
    <source>
        <strain evidence="7 8">11061_1 CR5-6</strain>
    </source>
</reference>
<dbReference type="InterPro" id="IPR013939">
    <property type="entry name" value="Regulatory_Dfp1/Him1"/>
</dbReference>
<evidence type="ECO:0000313" key="8">
    <source>
        <dbReference type="Proteomes" id="UP000053257"/>
    </source>
</evidence>
<dbReference type="GO" id="GO:0031431">
    <property type="term" value="C:Dbf4-dependent protein kinase complex"/>
    <property type="evidence" value="ECO:0007669"/>
    <property type="project" value="TreeGrafter"/>
</dbReference>
<feature type="compositionally biased region" description="Polar residues" evidence="5">
    <location>
        <begin position="226"/>
        <end position="238"/>
    </location>
</feature>
<dbReference type="Pfam" id="PF08630">
    <property type="entry name" value="Dfp1_Him1_M"/>
    <property type="match status" value="1"/>
</dbReference>
<dbReference type="InterPro" id="IPR006572">
    <property type="entry name" value="Znf_DBF"/>
</dbReference>
<dbReference type="GO" id="GO:0043539">
    <property type="term" value="F:protein serine/threonine kinase activator activity"/>
    <property type="evidence" value="ECO:0007669"/>
    <property type="project" value="TreeGrafter"/>
</dbReference>
<feature type="domain" description="DBF4-type" evidence="6">
    <location>
        <begin position="515"/>
        <end position="559"/>
    </location>
</feature>
<feature type="compositionally biased region" description="Basic and acidic residues" evidence="5">
    <location>
        <begin position="325"/>
        <end position="359"/>
    </location>
</feature>
<keyword evidence="2 4" id="KW-0863">Zinc-finger</keyword>
<dbReference type="PANTHER" id="PTHR15375">
    <property type="entry name" value="ACTIVATOR OF S-PHASE KINASE-RELATED"/>
    <property type="match status" value="1"/>
</dbReference>
<gene>
    <name evidence="7" type="ORF">PHLGIDRAFT_35864</name>
</gene>
<dbReference type="EMBL" id="KN840514">
    <property type="protein sequence ID" value="KIP06599.1"/>
    <property type="molecule type" value="Genomic_DNA"/>
</dbReference>
<dbReference type="PROSITE" id="PS51265">
    <property type="entry name" value="ZF_DBF4"/>
    <property type="match status" value="1"/>
</dbReference>
<dbReference type="HOGENOM" id="CLU_017715_1_0_1"/>
<dbReference type="GO" id="GO:0010571">
    <property type="term" value="P:positive regulation of nuclear cell cycle DNA replication"/>
    <property type="evidence" value="ECO:0007669"/>
    <property type="project" value="TreeGrafter"/>
</dbReference>